<evidence type="ECO:0000313" key="3">
    <source>
        <dbReference type="Proteomes" id="UP000789405"/>
    </source>
</evidence>
<feature type="region of interest" description="Disordered" evidence="1">
    <location>
        <begin position="1"/>
        <end position="40"/>
    </location>
</feature>
<comment type="caution">
    <text evidence="2">The sequence shown here is derived from an EMBL/GenBank/DDBJ whole genome shotgun (WGS) entry which is preliminary data.</text>
</comment>
<protein>
    <submittedName>
        <fullName evidence="2">27405_t:CDS:1</fullName>
    </submittedName>
</protein>
<gene>
    <name evidence="2" type="ORF">DERYTH_LOCUS23728</name>
</gene>
<proteinExistence type="predicted"/>
<feature type="non-terminal residue" evidence="2">
    <location>
        <position position="1"/>
    </location>
</feature>
<dbReference type="EMBL" id="CAJVPY010037174">
    <property type="protein sequence ID" value="CAG8802671.1"/>
    <property type="molecule type" value="Genomic_DNA"/>
</dbReference>
<evidence type="ECO:0000313" key="2">
    <source>
        <dbReference type="EMBL" id="CAG8802671.1"/>
    </source>
</evidence>
<accession>A0A9N9JXU0</accession>
<dbReference type="Proteomes" id="UP000789405">
    <property type="component" value="Unassembled WGS sequence"/>
</dbReference>
<evidence type="ECO:0000256" key="1">
    <source>
        <dbReference type="SAM" id="MobiDB-lite"/>
    </source>
</evidence>
<reference evidence="2" key="1">
    <citation type="submission" date="2021-06" db="EMBL/GenBank/DDBJ databases">
        <authorList>
            <person name="Kallberg Y."/>
            <person name="Tangrot J."/>
            <person name="Rosling A."/>
        </authorList>
    </citation>
    <scope>NUCLEOTIDE SEQUENCE</scope>
    <source>
        <strain evidence="2">MA453B</strain>
    </source>
</reference>
<dbReference type="AlphaFoldDB" id="A0A9N9JXU0"/>
<keyword evidence="3" id="KW-1185">Reference proteome</keyword>
<sequence length="40" mass="4488">SISKNKQPQGQTYSFILQQKSNSPLSNQPTSHPKQNPSFD</sequence>
<organism evidence="2 3">
    <name type="scientific">Dentiscutata erythropus</name>
    <dbReference type="NCBI Taxonomy" id="1348616"/>
    <lineage>
        <taxon>Eukaryota</taxon>
        <taxon>Fungi</taxon>
        <taxon>Fungi incertae sedis</taxon>
        <taxon>Mucoromycota</taxon>
        <taxon>Glomeromycotina</taxon>
        <taxon>Glomeromycetes</taxon>
        <taxon>Diversisporales</taxon>
        <taxon>Gigasporaceae</taxon>
        <taxon>Dentiscutata</taxon>
    </lineage>
</organism>
<name>A0A9N9JXU0_9GLOM</name>